<dbReference type="InterPro" id="IPR012677">
    <property type="entry name" value="Nucleotide-bd_a/b_plait_sf"/>
</dbReference>
<dbReference type="InterPro" id="IPR042504">
    <property type="entry name" value="Regulatory_protein_E2_N_2"/>
</dbReference>
<comment type="PTM">
    <text evidence="12">Phosphorylated.</text>
</comment>
<keyword evidence="11 12" id="KW-0804">Transcription</keyword>
<sequence>METLASRLDACQDQMLELYETDSNKLSDQIKHWRLARLESAMLYKAREAGLSRIGHQAVPSLAIAKAKAHKAIEVQLALEQLQTSAYATEQWTLQDTSQEMWDTEPKRCWKKNGQNVEVRYDGEEGKAMIYVLWKDIYVQRYSDNVWTKVKGQISYEGLYYVVENVRTYYCKFAKDALLYGNSKAWEVHFAGKVIYHCNFDPVSSTHSPTDALPSAGLGLPHPSPPPTSCIDGCAQKEEGPVPKRQRLDSNGHGLQQPDSTQEASALLGDRGPRLDPGHNTDQCDSGIPVTCRATSNSDSSPVIHLRGDPNALKCLRYRLQQTRKSLFVKISSTWRWACGERHNSAYVTIWYSSEEQRSQFLNVVKIPPGMHAALGSMTAFA</sequence>
<evidence type="ECO:0000313" key="16">
    <source>
        <dbReference type="EMBL" id="QAB08761.1"/>
    </source>
</evidence>
<evidence type="ECO:0000259" key="14">
    <source>
        <dbReference type="Pfam" id="PF00508"/>
    </source>
</evidence>
<reference evidence="16" key="1">
    <citation type="submission" date="2018-06" db="EMBL/GenBank/DDBJ databases">
        <title>Whole genome characterization of a novel monkey papillomavirus.</title>
        <authorList>
            <person name="Hosnjak L."/>
            <person name="Skubic L."/>
            <person name="Poljak M."/>
            <person name="Kocjan B.J."/>
            <person name="Staheli J.P."/>
            <person name="Dyen M.R."/>
            <person name="Ducore R.M."/>
            <person name="Colgin L.M.A."/>
            <person name="Lewis A.D."/>
        </authorList>
    </citation>
    <scope>NUCLEOTIDE SEQUENCE</scope>
    <source>
        <strain evidence="16">14A-881</strain>
    </source>
</reference>
<evidence type="ECO:0000259" key="15">
    <source>
        <dbReference type="Pfam" id="PF00511"/>
    </source>
</evidence>
<dbReference type="GO" id="GO:0003700">
    <property type="term" value="F:DNA-binding transcription factor activity"/>
    <property type="evidence" value="ECO:0007669"/>
    <property type="project" value="UniProtKB-UniRule"/>
</dbReference>
<dbReference type="GO" id="GO:0039693">
    <property type="term" value="P:viral DNA genome replication"/>
    <property type="evidence" value="ECO:0007669"/>
    <property type="project" value="UniProtKB-UniRule"/>
</dbReference>
<dbReference type="Proteomes" id="UP001229294">
    <property type="component" value="Segment"/>
</dbReference>
<dbReference type="SUPFAM" id="SSF54957">
    <property type="entry name" value="Viral DNA-binding domain"/>
    <property type="match status" value="1"/>
</dbReference>
<accession>A0A451G308</accession>
<evidence type="ECO:0000256" key="1">
    <source>
        <dbReference type="ARBA" id="ARBA00004147"/>
    </source>
</evidence>
<dbReference type="EMBL" id="MH469677">
    <property type="protein sequence ID" value="QAB08761.1"/>
    <property type="molecule type" value="Genomic_DNA"/>
</dbReference>
<dbReference type="GO" id="GO:0006351">
    <property type="term" value="P:DNA-templated transcription"/>
    <property type="evidence" value="ECO:0007669"/>
    <property type="project" value="UniProtKB-UniRule"/>
</dbReference>
<feature type="domain" description="Papillomavirus E2 N-terminal" evidence="14">
    <location>
        <begin position="1"/>
        <end position="197"/>
    </location>
</feature>
<dbReference type="Gene3D" id="2.170.200.10">
    <property type="entry name" value="Papillomavirus E2 early protein domain"/>
    <property type="match status" value="1"/>
</dbReference>
<comment type="caution">
    <text evidence="12">Lacks conserved residue(s) required for the propagation of feature annotation.</text>
</comment>
<feature type="region of interest" description="DNA-binding domain" evidence="12">
    <location>
        <begin position="300"/>
        <end position="382"/>
    </location>
</feature>
<comment type="function">
    <text evidence="12">Plays a role in the initiation of viral DNA replication. A dimer of E2 interacts with a dimer of E1 in order to improve specificity of E1 DNA binding activity. Once the complex recognizes and binds DNA at specific sites, the E2 dimer is removed from DNA. E2 also regulates viral transcription through binding to the E2RE response element (5'-ACCNNNNNNGGT-3') present in multiple copies in the regulatory regions of the viral genome. Activates or represses transcription depending on E2RE's position with regards to proximal promoter elements including the TATA-box. Repression occurs by sterically hindering the assembly of the transcription initiation complex.</text>
</comment>
<dbReference type="HAMAP" id="MF_04001">
    <property type="entry name" value="PPV_E2"/>
    <property type="match status" value="1"/>
</dbReference>
<evidence type="ECO:0000256" key="3">
    <source>
        <dbReference type="ARBA" id="ARBA00022491"/>
    </source>
</evidence>
<evidence type="ECO:0000256" key="13">
    <source>
        <dbReference type="SAM" id="MobiDB-lite"/>
    </source>
</evidence>
<dbReference type="GO" id="GO:0006275">
    <property type="term" value="P:regulation of DNA replication"/>
    <property type="evidence" value="ECO:0007669"/>
    <property type="project" value="UniProtKB-UniRule"/>
</dbReference>
<protein>
    <recommendedName>
        <fullName evidence="12">Regulatory protein E2</fullName>
    </recommendedName>
</protein>
<dbReference type="GO" id="GO:0042025">
    <property type="term" value="C:host cell nucleus"/>
    <property type="evidence" value="ECO:0007669"/>
    <property type="project" value="UniProtKB-SubCell"/>
</dbReference>
<dbReference type="Gene3D" id="1.10.287.30">
    <property type="entry name" value="E2 (early) protein, N terminal domain, subdomain 1"/>
    <property type="match status" value="1"/>
</dbReference>
<name>A0A451G308_9PAPI</name>
<evidence type="ECO:0000256" key="9">
    <source>
        <dbReference type="ARBA" id="ARBA00023125"/>
    </source>
</evidence>
<keyword evidence="5 12" id="KW-0597">Phosphoprotein</keyword>
<evidence type="ECO:0000256" key="4">
    <source>
        <dbReference type="ARBA" id="ARBA00022518"/>
    </source>
</evidence>
<dbReference type="InterPro" id="IPR035975">
    <property type="entry name" value="E2/EBNA1_C_sf"/>
</dbReference>
<keyword evidence="7 12" id="KW-0235">DNA replication</keyword>
<comment type="subunit">
    <text evidence="12">Binds DNA as homodimer. Interacts with protein E1; this interaction greatly increases E1 DNA-binding activity. Interacts with protein L1; this interaction enhances E2-dependent replication and transcription activation. Interacts with protein L2; this interaction inhibits E2 transcriptional activity but not DNA replication function E2. Interacts with protein E7; this interaction inhibits E7 oncogenic activity. Interacts with host TAF1; this interaction modulates E2-dependent transcriptional regulation. Interacts with host BRD4; this interaction mediates E2 transcriptional activation function. Additionally, the interaction with host BRD4 on mitotic chromosomes mediates tethering of the viral genome. Interacts with host TOPBP1; this interaction is required for optimal viral DNA replication.</text>
</comment>
<keyword evidence="4 12" id="KW-0244">Early protein</keyword>
<dbReference type="Pfam" id="PF00508">
    <property type="entry name" value="PPV_E2_N"/>
    <property type="match status" value="1"/>
</dbReference>
<proteinExistence type="inferred from homology"/>
<comment type="subcellular location">
    <subcellularLocation>
        <location evidence="1 12">Host nucleus</location>
    </subcellularLocation>
</comment>
<comment type="similarity">
    <text evidence="12">Belongs to the papillomaviridae E2 protein family.</text>
</comment>
<keyword evidence="3 12" id="KW-0678">Repressor</keyword>
<dbReference type="SUPFAM" id="SSF51332">
    <property type="entry name" value="E2 regulatory, transactivation domain"/>
    <property type="match status" value="1"/>
</dbReference>
<evidence type="ECO:0000256" key="7">
    <source>
        <dbReference type="ARBA" id="ARBA00022705"/>
    </source>
</evidence>
<keyword evidence="10 12" id="KW-0010">Activator</keyword>
<dbReference type="GO" id="GO:0000166">
    <property type="term" value="F:nucleotide binding"/>
    <property type="evidence" value="ECO:0007669"/>
    <property type="project" value="UniProtKB-UniRule"/>
</dbReference>
<dbReference type="InterPro" id="IPR001866">
    <property type="entry name" value="PPV_E2_N"/>
</dbReference>
<keyword evidence="9 12" id="KW-0238">DNA-binding</keyword>
<dbReference type="InterPro" id="IPR000427">
    <property type="entry name" value="Papillomavirus_E2_C"/>
</dbReference>
<dbReference type="Gene3D" id="3.30.70.330">
    <property type="match status" value="1"/>
</dbReference>
<dbReference type="GO" id="GO:0006260">
    <property type="term" value="P:DNA replication"/>
    <property type="evidence" value="ECO:0007669"/>
    <property type="project" value="UniProtKB-KW"/>
</dbReference>
<dbReference type="GO" id="GO:0003677">
    <property type="term" value="F:DNA binding"/>
    <property type="evidence" value="ECO:0007669"/>
    <property type="project" value="UniProtKB-UniRule"/>
</dbReference>
<evidence type="ECO:0000256" key="11">
    <source>
        <dbReference type="ARBA" id="ARBA00023163"/>
    </source>
</evidence>
<dbReference type="InterPro" id="IPR036050">
    <property type="entry name" value="Regulatory_protein_E2_N"/>
</dbReference>
<gene>
    <name evidence="12 16" type="primary">E2</name>
</gene>
<keyword evidence="6 12" id="KW-1048">Host nucleus</keyword>
<evidence type="ECO:0000256" key="12">
    <source>
        <dbReference type="HAMAP-Rule" id="MF_04001"/>
    </source>
</evidence>
<dbReference type="Pfam" id="PF00511">
    <property type="entry name" value="PPV_E2_C"/>
    <property type="match status" value="1"/>
</dbReference>
<evidence type="ECO:0000256" key="5">
    <source>
        <dbReference type="ARBA" id="ARBA00022553"/>
    </source>
</evidence>
<dbReference type="InterPro" id="IPR042503">
    <property type="entry name" value="Regulatory_protein_E2_N_1"/>
</dbReference>
<comment type="similarity">
    <text evidence="2">Belongs to the papillomaviridae E8^E2C protein family.</text>
</comment>
<evidence type="ECO:0000256" key="10">
    <source>
        <dbReference type="ARBA" id="ARBA00023159"/>
    </source>
</evidence>
<evidence type="ECO:0000313" key="17">
    <source>
        <dbReference type="Proteomes" id="UP001229294"/>
    </source>
</evidence>
<organism evidence="16 17">
    <name type="scientific">Macaca fuscata papillomavirus 2</name>
    <dbReference type="NCBI Taxonomy" id="2506204"/>
    <lineage>
        <taxon>Viruses</taxon>
        <taxon>Monodnaviria</taxon>
        <taxon>Shotokuvirae</taxon>
        <taxon>Cossaviricota</taxon>
        <taxon>Papovaviricetes</taxon>
        <taxon>Zurhausenvirales</taxon>
        <taxon>Papillomaviridae</taxon>
        <taxon>primate papillomaviruses</taxon>
    </lineage>
</organism>
<feature type="compositionally biased region" description="Polar residues" evidence="13">
    <location>
        <begin position="253"/>
        <end position="264"/>
    </location>
</feature>
<feature type="compositionally biased region" description="Basic and acidic residues" evidence="13">
    <location>
        <begin position="241"/>
        <end position="250"/>
    </location>
</feature>
<evidence type="ECO:0000256" key="8">
    <source>
        <dbReference type="ARBA" id="ARBA00023015"/>
    </source>
</evidence>
<dbReference type="InterPro" id="IPR033668">
    <property type="entry name" value="Reg_prot_E2"/>
</dbReference>
<evidence type="ECO:0000256" key="6">
    <source>
        <dbReference type="ARBA" id="ARBA00022562"/>
    </source>
</evidence>
<evidence type="ECO:0000256" key="2">
    <source>
        <dbReference type="ARBA" id="ARBA00007794"/>
    </source>
</evidence>
<feature type="region of interest" description="Disordered" evidence="13">
    <location>
        <begin position="241"/>
        <end position="285"/>
    </location>
</feature>
<keyword evidence="8 12" id="KW-0805">Transcription regulation</keyword>
<feature type="domain" description="Papillomavirus E2 C-terminal" evidence="15">
    <location>
        <begin position="302"/>
        <end position="378"/>
    </location>
</feature>